<dbReference type="HAMAP" id="MF_00218">
    <property type="entry name" value="URO_D"/>
    <property type="match status" value="1"/>
</dbReference>
<feature type="binding site" evidence="7">
    <location>
        <position position="181"/>
    </location>
    <ligand>
        <name>substrate</name>
    </ligand>
</feature>
<dbReference type="EMBL" id="BMXL01000002">
    <property type="protein sequence ID" value="GHD16373.1"/>
    <property type="molecule type" value="Genomic_DNA"/>
</dbReference>
<evidence type="ECO:0000259" key="8">
    <source>
        <dbReference type="PROSITE" id="PS00907"/>
    </source>
</evidence>
<dbReference type="EC" id="4.1.1.37" evidence="3 7"/>
<dbReference type="InterPro" id="IPR038071">
    <property type="entry name" value="UROD/MetE-like_sf"/>
</dbReference>
<comment type="function">
    <text evidence="7">Catalyzes the decarboxylation of four acetate groups of uroporphyrinogen-III to yield coproporphyrinogen-III.</text>
</comment>
<dbReference type="GO" id="GO:0004853">
    <property type="term" value="F:uroporphyrinogen decarboxylase activity"/>
    <property type="evidence" value="ECO:0007669"/>
    <property type="project" value="UniProtKB-UniRule"/>
</dbReference>
<evidence type="ECO:0000256" key="5">
    <source>
        <dbReference type="ARBA" id="ARBA00023239"/>
    </source>
</evidence>
<dbReference type="InterPro" id="IPR000257">
    <property type="entry name" value="Uroporphyrinogen_deCOase"/>
</dbReference>
<dbReference type="AlphaFoldDB" id="A0A919CFP7"/>
<evidence type="ECO:0000256" key="1">
    <source>
        <dbReference type="ARBA" id="ARBA00004804"/>
    </source>
</evidence>
<comment type="caution">
    <text evidence="7">Lacks conserved residue(s) required for the propagation of feature annotation.</text>
</comment>
<dbReference type="Pfam" id="PF01208">
    <property type="entry name" value="URO-D"/>
    <property type="match status" value="1"/>
</dbReference>
<dbReference type="PROSITE" id="PS00907">
    <property type="entry name" value="UROD_2"/>
    <property type="match status" value="1"/>
</dbReference>
<dbReference type="Proteomes" id="UP000654947">
    <property type="component" value="Unassembled WGS sequence"/>
</dbReference>
<keyword evidence="10" id="KW-1185">Reference proteome</keyword>
<dbReference type="PANTHER" id="PTHR21091:SF169">
    <property type="entry name" value="UROPORPHYRINOGEN DECARBOXYLASE"/>
    <property type="match status" value="1"/>
</dbReference>
<comment type="pathway">
    <text evidence="1 7">Porphyrin-containing compound metabolism; protoporphyrin-IX biosynthesis; coproporphyrinogen-III from 5-aminolevulinate: step 4/4.</text>
</comment>
<dbReference type="Gene3D" id="3.20.20.210">
    <property type="match status" value="1"/>
</dbReference>
<comment type="similarity">
    <text evidence="2 7">Belongs to the uroporphyrinogen decarboxylase family.</text>
</comment>
<feature type="domain" description="Uroporphyrinogen decarboxylase (URO-D)" evidence="8">
    <location>
        <begin position="114"/>
        <end position="130"/>
    </location>
</feature>
<feature type="site" description="Transition state stabilizer" evidence="7">
    <location>
        <position position="51"/>
    </location>
</feature>
<evidence type="ECO:0000256" key="3">
    <source>
        <dbReference type="ARBA" id="ARBA00012288"/>
    </source>
</evidence>
<dbReference type="NCBIfam" id="TIGR01464">
    <property type="entry name" value="hemE"/>
    <property type="match status" value="1"/>
</dbReference>
<evidence type="ECO:0000313" key="10">
    <source>
        <dbReference type="Proteomes" id="UP000654947"/>
    </source>
</evidence>
<gene>
    <name evidence="7 9" type="primary">hemE</name>
    <name evidence="9" type="ORF">GCM10007147_04390</name>
</gene>
<evidence type="ECO:0000256" key="2">
    <source>
        <dbReference type="ARBA" id="ARBA00009935"/>
    </source>
</evidence>
<feature type="binding site" evidence="7">
    <location>
        <position position="51"/>
    </location>
    <ligand>
        <name>substrate</name>
    </ligand>
</feature>
<organism evidence="9 10">
    <name type="scientific">Nocardiopsis kunsanensis</name>
    <dbReference type="NCBI Taxonomy" id="141693"/>
    <lineage>
        <taxon>Bacteria</taxon>
        <taxon>Bacillati</taxon>
        <taxon>Actinomycetota</taxon>
        <taxon>Actinomycetes</taxon>
        <taxon>Streptosporangiales</taxon>
        <taxon>Nocardiopsidaceae</taxon>
        <taxon>Nocardiopsis</taxon>
    </lineage>
</organism>
<keyword evidence="7" id="KW-0963">Cytoplasm</keyword>
<evidence type="ECO:0000256" key="6">
    <source>
        <dbReference type="ARBA" id="ARBA00023244"/>
    </source>
</evidence>
<keyword evidence="4 7" id="KW-0210">Decarboxylase</keyword>
<keyword evidence="6 7" id="KW-0627">Porphyrin biosynthesis</keyword>
<comment type="subunit">
    <text evidence="7">Homodimer.</text>
</comment>
<keyword evidence="5 7" id="KW-0456">Lyase</keyword>
<feature type="binding site" evidence="7">
    <location>
        <position position="295"/>
    </location>
    <ligand>
        <name>substrate</name>
    </ligand>
</feature>
<dbReference type="InterPro" id="IPR006361">
    <property type="entry name" value="Uroporphyrinogen_deCO2ase_HemE"/>
</dbReference>
<name>A0A919CFP7_9ACTN</name>
<dbReference type="SUPFAM" id="SSF51726">
    <property type="entry name" value="UROD/MetE-like"/>
    <property type="match status" value="1"/>
</dbReference>
<dbReference type="GO" id="GO:0006782">
    <property type="term" value="P:protoporphyrinogen IX biosynthetic process"/>
    <property type="evidence" value="ECO:0007669"/>
    <property type="project" value="UniProtKB-UniRule"/>
</dbReference>
<comment type="caution">
    <text evidence="9">The sequence shown here is derived from an EMBL/GenBank/DDBJ whole genome shotgun (WGS) entry which is preliminary data.</text>
</comment>
<dbReference type="CDD" id="cd00717">
    <property type="entry name" value="URO-D"/>
    <property type="match status" value="1"/>
</dbReference>
<comment type="catalytic activity">
    <reaction evidence="7">
        <text>uroporphyrinogen III + 4 H(+) = coproporphyrinogen III + 4 CO2</text>
        <dbReference type="Rhea" id="RHEA:19865"/>
        <dbReference type="ChEBI" id="CHEBI:15378"/>
        <dbReference type="ChEBI" id="CHEBI:16526"/>
        <dbReference type="ChEBI" id="CHEBI:57308"/>
        <dbReference type="ChEBI" id="CHEBI:57309"/>
        <dbReference type="EC" id="4.1.1.37"/>
    </reaction>
</comment>
<reference evidence="9 10" key="1">
    <citation type="journal article" date="2014" name="Int. J. Syst. Evol. Microbiol.">
        <title>Complete genome sequence of Corynebacterium casei LMG S-19264T (=DSM 44701T), isolated from a smear-ripened cheese.</title>
        <authorList>
            <consortium name="US DOE Joint Genome Institute (JGI-PGF)"/>
            <person name="Walter F."/>
            <person name="Albersmeier A."/>
            <person name="Kalinowski J."/>
            <person name="Ruckert C."/>
        </authorList>
    </citation>
    <scope>NUCLEOTIDE SEQUENCE [LARGE SCALE GENOMIC DNA]</scope>
    <source>
        <strain evidence="9 10">KCTC 19473</strain>
    </source>
</reference>
<sequence length="319" mass="34811">MRQAGRSLPEYRRVRADVPMLEACARPDMITEITMQPVRRYGVDAAIFFSDIVVPLKAIGIDLDIKPGVGPVVAEPIRDADGIKRLREIEPDDIPFIREAVGQLTGELGNTPLIGFAGAPFTLASYLIEGGPSKNHEHTKALMYGEPELWDEIMRRLASITVGFLRTQIEAGASAVQLFDSWVGALSAEDYRASVMPYSSWIFNQLSEYGIPRIHFGVGTGELLGMLGEAGADVVGADWRVPVDQAAERLGPGKAVQGNLDPATVFAPWEVVAERTRDILARGRSAEGHIFNLGHGVLPNTDPDQLQRLTEFVHEQSAT</sequence>
<proteinExistence type="inferred from homology"/>
<dbReference type="PANTHER" id="PTHR21091">
    <property type="entry name" value="METHYLTETRAHYDROFOLATE:HOMOCYSTEINE METHYLTRANSFERASE RELATED"/>
    <property type="match status" value="1"/>
</dbReference>
<comment type="subcellular location">
    <subcellularLocation>
        <location evidence="7">Cytoplasm</location>
    </subcellularLocation>
</comment>
<protein>
    <recommendedName>
        <fullName evidence="3 7">Uroporphyrinogen decarboxylase</fullName>
        <shortName evidence="7">UPD</shortName>
        <shortName evidence="7">URO-D</shortName>
        <ecNumber evidence="3 7">4.1.1.37</ecNumber>
    </recommendedName>
</protein>
<evidence type="ECO:0000256" key="7">
    <source>
        <dbReference type="HAMAP-Rule" id="MF_00218"/>
    </source>
</evidence>
<evidence type="ECO:0000313" key="9">
    <source>
        <dbReference type="EMBL" id="GHD16373.1"/>
    </source>
</evidence>
<evidence type="ECO:0000256" key="4">
    <source>
        <dbReference type="ARBA" id="ARBA00022793"/>
    </source>
</evidence>
<feature type="binding site" evidence="7">
    <location>
        <position position="126"/>
    </location>
    <ligand>
        <name>substrate</name>
    </ligand>
</feature>
<feature type="binding site" evidence="7">
    <location>
        <begin position="2"/>
        <end position="6"/>
    </location>
    <ligand>
        <name>substrate</name>
    </ligand>
</feature>
<accession>A0A919CFP7</accession>
<dbReference type="GO" id="GO:0005829">
    <property type="term" value="C:cytosol"/>
    <property type="evidence" value="ECO:0007669"/>
    <property type="project" value="TreeGrafter"/>
</dbReference>